<dbReference type="RefSeq" id="WP_173764598.1">
    <property type="nucleotide sequence ID" value="NZ_CP048836.1"/>
</dbReference>
<dbReference type="GO" id="GO:0016020">
    <property type="term" value="C:membrane"/>
    <property type="evidence" value="ECO:0007669"/>
    <property type="project" value="InterPro"/>
</dbReference>
<keyword evidence="1 3" id="KW-0807">Transducer</keyword>
<dbReference type="GO" id="GO:0004888">
    <property type="term" value="F:transmembrane signaling receptor activity"/>
    <property type="evidence" value="ECO:0007669"/>
    <property type="project" value="InterPro"/>
</dbReference>
<dbReference type="AlphaFoldDB" id="A0A6C1B5D4"/>
<evidence type="ECO:0000256" key="1">
    <source>
        <dbReference type="ARBA" id="ARBA00023224"/>
    </source>
</evidence>
<feature type="domain" description="Methyl-accepting transducer" evidence="5">
    <location>
        <begin position="68"/>
        <end position="275"/>
    </location>
</feature>
<dbReference type="PROSITE" id="PS50111">
    <property type="entry name" value="CHEMOTAXIS_TRANSDUC_2"/>
    <property type="match status" value="1"/>
</dbReference>
<dbReference type="GO" id="GO:0007165">
    <property type="term" value="P:signal transduction"/>
    <property type="evidence" value="ECO:0007669"/>
    <property type="project" value="UniProtKB-KW"/>
</dbReference>
<evidence type="ECO:0000256" key="2">
    <source>
        <dbReference type="ARBA" id="ARBA00029447"/>
    </source>
</evidence>
<keyword evidence="7" id="KW-1185">Reference proteome</keyword>
<dbReference type="Pfam" id="PF00015">
    <property type="entry name" value="MCPsignal"/>
    <property type="match status" value="1"/>
</dbReference>
<dbReference type="KEGG" id="azq:G3580_07100"/>
<dbReference type="SMART" id="SM00283">
    <property type="entry name" value="MA"/>
    <property type="match status" value="1"/>
</dbReference>
<dbReference type="InterPro" id="IPR025991">
    <property type="entry name" value="Chemoreceptor_zinc-bind_dom"/>
</dbReference>
<evidence type="ECO:0000256" key="3">
    <source>
        <dbReference type="PROSITE-ProRule" id="PRU00284"/>
    </source>
</evidence>
<accession>A0A6C1B5D4</accession>
<dbReference type="InterPro" id="IPR004089">
    <property type="entry name" value="MCPsignal_dom"/>
</dbReference>
<evidence type="ECO:0000256" key="4">
    <source>
        <dbReference type="SAM" id="Coils"/>
    </source>
</evidence>
<reference evidence="6 7" key="1">
    <citation type="submission" date="2020-02" db="EMBL/GenBank/DDBJ databases">
        <title>Nitrogenibacter mangrovi gen. nov., sp. nov. isolated from mangrove sediment, a denitrifying betaproteobacterium.</title>
        <authorList>
            <person name="Liao H."/>
            <person name="Tian Y."/>
        </authorList>
    </citation>
    <scope>NUCLEOTIDE SEQUENCE [LARGE SCALE GENOMIC DNA]</scope>
    <source>
        <strain evidence="6 7">M9-3-2</strain>
    </source>
</reference>
<proteinExistence type="inferred from homology"/>
<dbReference type="PANTHER" id="PTHR32089">
    <property type="entry name" value="METHYL-ACCEPTING CHEMOTAXIS PROTEIN MCPB"/>
    <property type="match status" value="1"/>
</dbReference>
<dbReference type="EMBL" id="CP048836">
    <property type="protein sequence ID" value="QID17434.1"/>
    <property type="molecule type" value="Genomic_DNA"/>
</dbReference>
<evidence type="ECO:0000313" key="7">
    <source>
        <dbReference type="Proteomes" id="UP000501991"/>
    </source>
</evidence>
<evidence type="ECO:0000259" key="5">
    <source>
        <dbReference type="PROSITE" id="PS50111"/>
    </source>
</evidence>
<dbReference type="Pfam" id="PF13682">
    <property type="entry name" value="CZB"/>
    <property type="match status" value="1"/>
</dbReference>
<dbReference type="SUPFAM" id="SSF58104">
    <property type="entry name" value="Methyl-accepting chemotaxis protein (MCP) signaling domain"/>
    <property type="match status" value="1"/>
</dbReference>
<organism evidence="6 7">
    <name type="scientific">Nitrogeniibacter mangrovi</name>
    <dbReference type="NCBI Taxonomy" id="2016596"/>
    <lineage>
        <taxon>Bacteria</taxon>
        <taxon>Pseudomonadati</taxon>
        <taxon>Pseudomonadota</taxon>
        <taxon>Betaproteobacteria</taxon>
        <taxon>Rhodocyclales</taxon>
        <taxon>Zoogloeaceae</taxon>
        <taxon>Nitrogeniibacter</taxon>
    </lineage>
</organism>
<feature type="coiled-coil region" evidence="4">
    <location>
        <begin position="10"/>
        <end position="44"/>
    </location>
</feature>
<dbReference type="PRINTS" id="PR00260">
    <property type="entry name" value="CHEMTRNSDUCR"/>
</dbReference>
<comment type="similarity">
    <text evidence="2">Belongs to the methyl-accepting chemotaxis (MCP) protein family.</text>
</comment>
<dbReference type="Gene3D" id="6.10.250.3200">
    <property type="match status" value="1"/>
</dbReference>
<name>A0A6C1B5D4_9RHOO</name>
<dbReference type="PANTHER" id="PTHR32089:SF112">
    <property type="entry name" value="LYSOZYME-LIKE PROTEIN-RELATED"/>
    <property type="match status" value="1"/>
</dbReference>
<sequence>MLFTSHHRARREAEARCAVLAEQNAALQARLAAAEAHATALSGELAARHDERTALDGVFRNLGRFGESLGGVRESFLGLATTLNAEKASAAEGAARADANRVAFGHIAADLKHMFGRITEASRSVDDLHRRAGEIDGIVRLIKEIADQTNLLALNAAIEAARAGEAGRGFAVVADEVRKLAERTAKATTEIGTLVVTIQDETGSARSVMQAGAEDAARFSADSEAAMRDMEALRGLSQHTEGAVASAAMLANVELANIEELTLKLEVYKVFLGISDLRPEALPDETECRLGRWYYDGEGRARFARLPGYAALETPHRAVHAHARRALELHYAGRTAAALEALAAMEAANLTVMEGLAHMLSAGTEAY</sequence>
<gene>
    <name evidence="6" type="ORF">G3580_07100</name>
</gene>
<keyword evidence="4" id="KW-0175">Coiled coil</keyword>
<protein>
    <submittedName>
        <fullName evidence="6">Chemotaxis protein</fullName>
    </submittedName>
</protein>
<dbReference type="GO" id="GO:0006935">
    <property type="term" value="P:chemotaxis"/>
    <property type="evidence" value="ECO:0007669"/>
    <property type="project" value="InterPro"/>
</dbReference>
<dbReference type="Gene3D" id="1.20.120.30">
    <property type="entry name" value="Aspartate receptor, ligand-binding domain"/>
    <property type="match status" value="1"/>
</dbReference>
<dbReference type="Proteomes" id="UP000501991">
    <property type="component" value="Chromosome"/>
</dbReference>
<evidence type="ECO:0000313" key="6">
    <source>
        <dbReference type="EMBL" id="QID17434.1"/>
    </source>
</evidence>
<dbReference type="InterPro" id="IPR004090">
    <property type="entry name" value="Chemotax_Me-accpt_rcpt"/>
</dbReference>